<gene>
    <name evidence="2" type="ORF">FHX80_115694</name>
</gene>
<feature type="transmembrane region" description="Helical" evidence="1">
    <location>
        <begin position="6"/>
        <end position="24"/>
    </location>
</feature>
<evidence type="ECO:0000313" key="3">
    <source>
        <dbReference type="Proteomes" id="UP000318186"/>
    </source>
</evidence>
<name>A0A561V6E6_9ACTN</name>
<accession>A0A561V6E6</accession>
<organism evidence="2 3">
    <name type="scientific">Streptomyces brevispora</name>
    <dbReference type="NCBI Taxonomy" id="887462"/>
    <lineage>
        <taxon>Bacteria</taxon>
        <taxon>Bacillati</taxon>
        <taxon>Actinomycetota</taxon>
        <taxon>Actinomycetes</taxon>
        <taxon>Kitasatosporales</taxon>
        <taxon>Streptomycetaceae</taxon>
        <taxon>Streptomyces</taxon>
    </lineage>
</organism>
<dbReference type="RefSeq" id="WP_167523677.1">
    <property type="nucleotide sequence ID" value="NZ_VIWW01000001.1"/>
</dbReference>
<dbReference type="AlphaFoldDB" id="A0A561V6E6"/>
<proteinExistence type="predicted"/>
<reference evidence="2 3" key="1">
    <citation type="submission" date="2019-06" db="EMBL/GenBank/DDBJ databases">
        <title>Sequencing the genomes of 1000 actinobacteria strains.</title>
        <authorList>
            <person name="Klenk H.-P."/>
        </authorList>
    </citation>
    <scope>NUCLEOTIDE SEQUENCE [LARGE SCALE GENOMIC DNA]</scope>
    <source>
        <strain evidence="2 3">DSM 42059</strain>
    </source>
</reference>
<keyword evidence="1" id="KW-0812">Transmembrane</keyword>
<sequence length="47" mass="5650">MRNALLTVAYVLLVIPTGLVLRVLRDPMRRSRSRRRQSYWHREVTRG</sequence>
<dbReference type="EMBL" id="VIWW01000001">
    <property type="protein sequence ID" value="TWG07189.1"/>
    <property type="molecule type" value="Genomic_DNA"/>
</dbReference>
<protein>
    <submittedName>
        <fullName evidence="2">Uncharacterized protein</fullName>
    </submittedName>
</protein>
<keyword evidence="1" id="KW-1133">Transmembrane helix</keyword>
<keyword evidence="1" id="KW-0472">Membrane</keyword>
<dbReference type="Proteomes" id="UP000318186">
    <property type="component" value="Unassembled WGS sequence"/>
</dbReference>
<evidence type="ECO:0000313" key="2">
    <source>
        <dbReference type="EMBL" id="TWG07189.1"/>
    </source>
</evidence>
<comment type="caution">
    <text evidence="2">The sequence shown here is derived from an EMBL/GenBank/DDBJ whole genome shotgun (WGS) entry which is preliminary data.</text>
</comment>
<evidence type="ECO:0000256" key="1">
    <source>
        <dbReference type="SAM" id="Phobius"/>
    </source>
</evidence>